<name>A0ACB8TBK4_9AGAM</name>
<evidence type="ECO:0000313" key="2">
    <source>
        <dbReference type="Proteomes" id="UP000814140"/>
    </source>
</evidence>
<reference evidence="1" key="2">
    <citation type="journal article" date="2022" name="New Phytol.">
        <title>Evolutionary transition to the ectomycorrhizal habit in the genomes of a hyperdiverse lineage of mushroom-forming fungi.</title>
        <authorList>
            <person name="Looney B."/>
            <person name="Miyauchi S."/>
            <person name="Morin E."/>
            <person name="Drula E."/>
            <person name="Courty P.E."/>
            <person name="Kohler A."/>
            <person name="Kuo A."/>
            <person name="LaButti K."/>
            <person name="Pangilinan J."/>
            <person name="Lipzen A."/>
            <person name="Riley R."/>
            <person name="Andreopoulos W."/>
            <person name="He G."/>
            <person name="Johnson J."/>
            <person name="Nolan M."/>
            <person name="Tritt A."/>
            <person name="Barry K.W."/>
            <person name="Grigoriev I.V."/>
            <person name="Nagy L.G."/>
            <person name="Hibbett D."/>
            <person name="Henrissat B."/>
            <person name="Matheny P.B."/>
            <person name="Labbe J."/>
            <person name="Martin F.M."/>
        </authorList>
    </citation>
    <scope>NUCLEOTIDE SEQUENCE</scope>
    <source>
        <strain evidence="1">HHB10654</strain>
    </source>
</reference>
<protein>
    <submittedName>
        <fullName evidence="1">Alpha/beta-hydrolase</fullName>
    </submittedName>
</protein>
<comment type="caution">
    <text evidence="1">The sequence shown here is derived from an EMBL/GenBank/DDBJ whole genome shotgun (WGS) entry which is preliminary data.</text>
</comment>
<sequence>MTVSTTSAAVYITPVVLKTLIKHFKRKEQRLRDGKHGDEVATDDVFFDEAYHIVKAFIELGTKNTIESLQAFTNTHVPAPFWAAVAPVRVPLSSCNRAADLLIDWFGPEDLAKVVGGERWWQVRGLDGIDSEWITERKYLNGDSLGEDKKGGSYDETIKKMDKLESVMLYVHGGGYFWGSINTHRYQIIRYARKFKGRSFAVNYRKAPQYPWPCPLHDVIAAYFYLTQPPPGASHKAIDPTKLVFAGDSAGAGLCLTALTVLRDMGLPLPAGAVLISPWVDLTHSFDSVMSNTSTDIMPPHGFVHRPSLAWPVDPLPQARSRVIPTETNPPPQPGHADTLEPSNERAEEQENLRQRAEQEGLSTAEVERQQYNDSVHSQAEMLRNSAPPESPTGGQQKPGGEARQDDAASSGSEMKSRNTVEEDLHPDIDLEQMDKWEPKPPKVLMKDPTASPLEIRAQIQQYATNEQLTHPLVSPVLQGSLGNLCPLYIIAGDGEVLRDEIIYIAHRAAHPEEFPVRKGVVREGRRQRENVQKFTIPTKVHLQVFDGMPHVLTVFSFTESAKYAYRSIAQFVRHVTIHSTDHLERNPFPELHRPECQIHVEDVSEYGFEVKEKKSKSTLRRMRPGNSKRFEDVKEEDKRGVNLYEDNQQAVAEEVKAEDTDPMPGQAPGPQKEAVNKGQEQKSDIPYVLMIRERVDITGHVRPMEAKEDVPALRVRPSEVGVIKEAPVRRWVTGQEMVDKKFARLAVKVINKRRKYEVRAEKMLQDARDTGLVLQHEAVDRENGQQHLNDRQSDDKSRKQLVRLRSVASGASSVVSTSDTGKINEDMRWGPLDLDNEHPPPTAIAGRRDTPEALALLKKSIYHSAPKTHKTVPKMKAMQTLRATLDPNDNPVKPPKQSVSEEQTRAHIIPMHGLAIWDSLLSLFMRKGDKASHAASRVVEQVVGSTTQSQNGDGEN</sequence>
<accession>A0ACB8TBK4</accession>
<reference evidence="1" key="1">
    <citation type="submission" date="2021-03" db="EMBL/GenBank/DDBJ databases">
        <authorList>
            <consortium name="DOE Joint Genome Institute"/>
            <person name="Ahrendt S."/>
            <person name="Looney B.P."/>
            <person name="Miyauchi S."/>
            <person name="Morin E."/>
            <person name="Drula E."/>
            <person name="Courty P.E."/>
            <person name="Chicoki N."/>
            <person name="Fauchery L."/>
            <person name="Kohler A."/>
            <person name="Kuo A."/>
            <person name="Labutti K."/>
            <person name="Pangilinan J."/>
            <person name="Lipzen A."/>
            <person name="Riley R."/>
            <person name="Andreopoulos W."/>
            <person name="He G."/>
            <person name="Johnson J."/>
            <person name="Barry K.W."/>
            <person name="Grigoriev I.V."/>
            <person name="Nagy L."/>
            <person name="Hibbett D."/>
            <person name="Henrissat B."/>
            <person name="Matheny P.B."/>
            <person name="Labbe J."/>
            <person name="Martin F."/>
        </authorList>
    </citation>
    <scope>NUCLEOTIDE SEQUENCE</scope>
    <source>
        <strain evidence="1">HHB10654</strain>
    </source>
</reference>
<dbReference type="EMBL" id="MU277194">
    <property type="protein sequence ID" value="KAI0065802.1"/>
    <property type="molecule type" value="Genomic_DNA"/>
</dbReference>
<keyword evidence="2" id="KW-1185">Reference proteome</keyword>
<organism evidence="1 2">
    <name type="scientific">Artomyces pyxidatus</name>
    <dbReference type="NCBI Taxonomy" id="48021"/>
    <lineage>
        <taxon>Eukaryota</taxon>
        <taxon>Fungi</taxon>
        <taxon>Dikarya</taxon>
        <taxon>Basidiomycota</taxon>
        <taxon>Agaricomycotina</taxon>
        <taxon>Agaricomycetes</taxon>
        <taxon>Russulales</taxon>
        <taxon>Auriscalpiaceae</taxon>
        <taxon>Artomyces</taxon>
    </lineage>
</organism>
<proteinExistence type="predicted"/>
<evidence type="ECO:0000313" key="1">
    <source>
        <dbReference type="EMBL" id="KAI0065802.1"/>
    </source>
</evidence>
<dbReference type="Proteomes" id="UP000814140">
    <property type="component" value="Unassembled WGS sequence"/>
</dbReference>
<gene>
    <name evidence="1" type="ORF">BV25DRAFT_1978668</name>
</gene>